<accession>A0A7X0RW36</accession>
<dbReference type="InterPro" id="IPR006076">
    <property type="entry name" value="FAD-dep_OxRdtase"/>
</dbReference>
<dbReference type="EMBL" id="JACJVP010000053">
    <property type="protein sequence ID" value="MBB6674742.1"/>
    <property type="molecule type" value="Genomic_DNA"/>
</dbReference>
<keyword evidence="8" id="KW-1185">Reference proteome</keyword>
<dbReference type="PRINTS" id="PR00162">
    <property type="entry name" value="RIESKE"/>
</dbReference>
<dbReference type="AlphaFoldDB" id="A0A7X0RW36"/>
<dbReference type="GO" id="GO:0005737">
    <property type="term" value="C:cytoplasm"/>
    <property type="evidence" value="ECO:0007669"/>
    <property type="project" value="TreeGrafter"/>
</dbReference>
<dbReference type="PROSITE" id="PS51296">
    <property type="entry name" value="RIESKE"/>
    <property type="match status" value="1"/>
</dbReference>
<dbReference type="Gene3D" id="3.30.9.10">
    <property type="entry name" value="D-Amino Acid Oxidase, subunit A, domain 2"/>
    <property type="match status" value="1"/>
</dbReference>
<dbReference type="Pfam" id="PF01266">
    <property type="entry name" value="DAO"/>
    <property type="match status" value="1"/>
</dbReference>
<keyword evidence="2" id="KW-0479">Metal-binding</keyword>
<dbReference type="CDD" id="cd03477">
    <property type="entry name" value="Rieske_YhfW_C"/>
    <property type="match status" value="1"/>
</dbReference>
<dbReference type="GO" id="GO:0051537">
    <property type="term" value="F:2 iron, 2 sulfur cluster binding"/>
    <property type="evidence" value="ECO:0007669"/>
    <property type="project" value="UniProtKB-KW"/>
</dbReference>
<dbReference type="Proteomes" id="UP000547209">
    <property type="component" value="Unassembled WGS sequence"/>
</dbReference>
<dbReference type="Gene3D" id="2.102.10.10">
    <property type="entry name" value="Rieske [2Fe-2S] iron-sulphur domain"/>
    <property type="match status" value="1"/>
</dbReference>
<evidence type="ECO:0000313" key="7">
    <source>
        <dbReference type="EMBL" id="MBB6674742.1"/>
    </source>
</evidence>
<evidence type="ECO:0000259" key="6">
    <source>
        <dbReference type="PROSITE" id="PS51296"/>
    </source>
</evidence>
<dbReference type="PANTHER" id="PTHR13847">
    <property type="entry name" value="SARCOSINE DEHYDROGENASE-RELATED"/>
    <property type="match status" value="1"/>
</dbReference>
<dbReference type="InterPro" id="IPR005805">
    <property type="entry name" value="Rieske_Fe-S_prot_C"/>
</dbReference>
<dbReference type="InterPro" id="IPR036922">
    <property type="entry name" value="Rieske_2Fe-2S_sf"/>
</dbReference>
<gene>
    <name evidence="7" type="ORF">H7C19_29085</name>
</gene>
<name>A0A7X0RW36_9BACL</name>
<dbReference type="GO" id="GO:0016020">
    <property type="term" value="C:membrane"/>
    <property type="evidence" value="ECO:0007669"/>
    <property type="project" value="InterPro"/>
</dbReference>
<keyword evidence="5" id="KW-1015">Disulfide bond</keyword>
<dbReference type="Gene3D" id="3.50.50.60">
    <property type="entry name" value="FAD/NAD(P)-binding domain"/>
    <property type="match status" value="1"/>
</dbReference>
<protein>
    <submittedName>
        <fullName evidence="7">FAD-dependent oxidoreductase</fullName>
    </submittedName>
</protein>
<evidence type="ECO:0000313" key="8">
    <source>
        <dbReference type="Proteomes" id="UP000547209"/>
    </source>
</evidence>
<proteinExistence type="predicted"/>
<evidence type="ECO:0000256" key="2">
    <source>
        <dbReference type="ARBA" id="ARBA00022723"/>
    </source>
</evidence>
<keyword evidence="3" id="KW-0408">Iron</keyword>
<dbReference type="RefSeq" id="WP_185672604.1">
    <property type="nucleotide sequence ID" value="NZ_JACJVP010000053.1"/>
</dbReference>
<dbReference type="InterPro" id="IPR036188">
    <property type="entry name" value="FAD/NAD-bd_sf"/>
</dbReference>
<reference evidence="7 8" key="1">
    <citation type="submission" date="2020-08" db="EMBL/GenBank/DDBJ databases">
        <title>Cohnella phylogeny.</title>
        <authorList>
            <person name="Dunlap C."/>
        </authorList>
    </citation>
    <scope>NUCLEOTIDE SEQUENCE [LARGE SCALE GENOMIC DNA]</scope>
    <source>
        <strain evidence="7 8">DSM 28246</strain>
    </source>
</reference>
<comment type="caution">
    <text evidence="7">The sequence shown here is derived from an EMBL/GenBank/DDBJ whole genome shotgun (WGS) entry which is preliminary data.</text>
</comment>
<dbReference type="Pfam" id="PF00355">
    <property type="entry name" value="Rieske"/>
    <property type="match status" value="1"/>
</dbReference>
<dbReference type="GO" id="GO:0046872">
    <property type="term" value="F:metal ion binding"/>
    <property type="evidence" value="ECO:0007669"/>
    <property type="project" value="UniProtKB-KW"/>
</dbReference>
<dbReference type="InterPro" id="IPR038010">
    <property type="entry name" value="YhfW_C"/>
</dbReference>
<evidence type="ECO:0000256" key="3">
    <source>
        <dbReference type="ARBA" id="ARBA00023004"/>
    </source>
</evidence>
<organism evidence="7 8">
    <name type="scientific">Cohnella nanjingensis</name>
    <dbReference type="NCBI Taxonomy" id="1387779"/>
    <lineage>
        <taxon>Bacteria</taxon>
        <taxon>Bacillati</taxon>
        <taxon>Bacillota</taxon>
        <taxon>Bacilli</taxon>
        <taxon>Bacillales</taxon>
        <taxon>Paenibacillaceae</taxon>
        <taxon>Cohnella</taxon>
    </lineage>
</organism>
<evidence type="ECO:0000256" key="1">
    <source>
        <dbReference type="ARBA" id="ARBA00022714"/>
    </source>
</evidence>
<dbReference type="FunFam" id="2.102.10.10:FF:000014">
    <property type="entry name" value="Oxidoreductase, FAD dependent"/>
    <property type="match status" value="1"/>
</dbReference>
<dbReference type="InterPro" id="IPR017941">
    <property type="entry name" value="Rieske_2Fe-2S"/>
</dbReference>
<feature type="domain" description="Rieske" evidence="6">
    <location>
        <begin position="420"/>
        <end position="503"/>
    </location>
</feature>
<dbReference type="SUPFAM" id="SSF51905">
    <property type="entry name" value="FAD/NAD(P)-binding domain"/>
    <property type="match status" value="1"/>
</dbReference>
<dbReference type="SUPFAM" id="SSF50022">
    <property type="entry name" value="ISP domain"/>
    <property type="match status" value="1"/>
</dbReference>
<dbReference type="GO" id="GO:0004497">
    <property type="term" value="F:monooxygenase activity"/>
    <property type="evidence" value="ECO:0007669"/>
    <property type="project" value="UniProtKB-ARBA"/>
</dbReference>
<dbReference type="GO" id="GO:0016705">
    <property type="term" value="F:oxidoreductase activity, acting on paired donors, with incorporation or reduction of molecular oxygen"/>
    <property type="evidence" value="ECO:0007669"/>
    <property type="project" value="UniProtKB-ARBA"/>
</dbReference>
<dbReference type="PANTHER" id="PTHR13847:SF274">
    <property type="entry name" value="RIESKE 2FE-2S IRON-SULFUR PROTEIN YHFW-RELATED"/>
    <property type="match status" value="1"/>
</dbReference>
<keyword evidence="1" id="KW-0001">2Fe-2S</keyword>
<sequence length="503" mass="55749">MMPLPEFPESYWLATTKSPSYDKLSADLETAFAVIGGGISGITTAYLLAKAGRRVALLTANKLFSGTTGYTTAKITAQHDLIYDEYIQHFGEEKARLHYEANRDGGAFIADIIREHGIDCDYAEEDAYVYAVEEANVAKLRKEAEAYARLGIPGEFVDRIPLPVAAKGAVVMRGQAHFHPLPYLIHLAQEIVRLGGQIFEDTTASKFKEEDGQVRITTADGHEVVCESVAACSHFPFFDNGFYFARLHADSSYVLALKTDFAYPGGMYISADDPKRSIRMVEYGSERLLLIGGESHKTGQGENTILHYEALEDYAAETFGRGEIRYRWSTHDFATLDKLPYIGQATKGSERLFVATGYRKWGMTTGAVAAQLLTDLMLGRDNRYAELYGPSRFGADPGVKTFVQQNADVAYRLVHGKLEWLNMHPDDLGPDQGAAVRIQGHRAGAYRDAEGRLHVVDTTCTHMGCEVAWNEGDRTWDCPCHGSRFDYRGEVLTGPAKKPLKPL</sequence>
<evidence type="ECO:0000256" key="4">
    <source>
        <dbReference type="ARBA" id="ARBA00023014"/>
    </source>
</evidence>
<evidence type="ECO:0000256" key="5">
    <source>
        <dbReference type="ARBA" id="ARBA00023157"/>
    </source>
</evidence>
<keyword evidence="4" id="KW-0411">Iron-sulfur</keyword>